<dbReference type="Proteomes" id="UP001316803">
    <property type="component" value="Unassembled WGS sequence"/>
</dbReference>
<evidence type="ECO:0000256" key="1">
    <source>
        <dbReference type="SAM" id="Coils"/>
    </source>
</evidence>
<feature type="coiled-coil region" evidence="1">
    <location>
        <begin position="590"/>
        <end position="617"/>
    </location>
</feature>
<comment type="caution">
    <text evidence="4">The sequence shown here is derived from an EMBL/GenBank/DDBJ whole genome shotgun (WGS) entry which is preliminary data.</text>
</comment>
<dbReference type="EMBL" id="JAKLMC020000019">
    <property type="protein sequence ID" value="KAK5951642.1"/>
    <property type="molecule type" value="Genomic_DNA"/>
</dbReference>
<evidence type="ECO:0000313" key="5">
    <source>
        <dbReference type="Proteomes" id="UP001316803"/>
    </source>
</evidence>
<keyword evidence="5" id="KW-1185">Reference proteome</keyword>
<feature type="compositionally biased region" description="Basic residues" evidence="2">
    <location>
        <begin position="448"/>
        <end position="463"/>
    </location>
</feature>
<feature type="compositionally biased region" description="Basic and acidic residues" evidence="2">
    <location>
        <begin position="388"/>
        <end position="399"/>
    </location>
</feature>
<accession>A0AAN8EIJ5</accession>
<feature type="compositionally biased region" description="Basic residues" evidence="2">
    <location>
        <begin position="269"/>
        <end position="278"/>
    </location>
</feature>
<evidence type="ECO:0000313" key="4">
    <source>
        <dbReference type="EMBL" id="KAK5951642.1"/>
    </source>
</evidence>
<sequence length="709" mass="78600">MATDARDERQLMRQRGAGTRDIGDTDFGLDFGAGSRQERQLMRQRGAGNRQINNIDFGFAFATPSTVRGRRSQSRSKTPATATRQSRSLRTTPAPPAQENVQQSLSSARSTRSRQSPVAHRDEPTSQPQRKRRRLSEVSNLTSASAVGSPFALLSSNNIIEEEPEPGQDDTQAPGLGRGSDLQEEDQNAPSSPLFFPDNIAQETNGADKENEHTGPAAPKPSTKKRKRKSIGQQSLFKKKRNFGTPRSPKPTPPETQEETLPVQELKRNSHSARRSRRWSIASSDPPPRPSPVPSPVHQAPNQPKVASEPAPEAGSGSAEPKRRKKRKSIVMGKTKRRSSGAVSTPSQIVSSIEDEDEPPQDEVQAEEEAEGADELNELSVQLASEQQLEHELEDEQPRSGRKRVSVSARSKRFRPEVLEQVPDGDEDDVDETYLPDDATPEPTPAPKRAKQKLQQKTARHRRSDNATGARPTGVTKRRRRSTFPIMTHRMTNIQALPTIAGEVEEDQQHDSDADELSLPAPPTITTRAMPNAVDVLAQVCRESIDSSISRAKSEGLPRAGLGRRVTALESFRTSLDTRLFDLSQSLDQRLTMETRLRKIRREKAELQARWLEIRRQRDQLDLRKDAVRRNHWEGEVLSRKKFEASQAAFGVENALSRDDTNEVAEEGAGLELMLREVAADVSSANGAGMVESLKSFNARLERLAGVLT</sequence>
<feature type="region of interest" description="Disordered" evidence="2">
    <location>
        <begin position="1"/>
        <end position="478"/>
    </location>
</feature>
<feature type="compositionally biased region" description="Polar residues" evidence="2">
    <location>
        <begin position="137"/>
        <end position="146"/>
    </location>
</feature>
<feature type="compositionally biased region" description="Polar residues" evidence="2">
    <location>
        <begin position="75"/>
        <end position="91"/>
    </location>
</feature>
<gene>
    <name evidence="4" type="ORF">OHC33_007321</name>
</gene>
<dbReference type="AlphaFoldDB" id="A0AAN8EIJ5"/>
<feature type="domain" description="Inner kinetochore subunit AME1" evidence="3">
    <location>
        <begin position="532"/>
        <end position="703"/>
    </location>
</feature>
<name>A0AAN8EIJ5_9EURO</name>
<feature type="compositionally biased region" description="Pro residues" evidence="2">
    <location>
        <begin position="285"/>
        <end position="295"/>
    </location>
</feature>
<feature type="compositionally biased region" description="Basic residues" evidence="2">
    <location>
        <begin position="400"/>
        <end position="413"/>
    </location>
</feature>
<protein>
    <recommendedName>
        <fullName evidence="3">Inner kinetochore subunit AME1 domain-containing protein</fullName>
    </recommendedName>
</protein>
<evidence type="ECO:0000259" key="3">
    <source>
        <dbReference type="Pfam" id="PF20994"/>
    </source>
</evidence>
<feature type="compositionally biased region" description="Polar residues" evidence="2">
    <location>
        <begin position="99"/>
        <end position="116"/>
    </location>
</feature>
<feature type="compositionally biased region" description="Basic residues" evidence="2">
    <location>
        <begin position="322"/>
        <end position="339"/>
    </location>
</feature>
<feature type="compositionally biased region" description="Polar residues" evidence="2">
    <location>
        <begin position="341"/>
        <end position="351"/>
    </location>
</feature>
<evidence type="ECO:0000256" key="2">
    <source>
        <dbReference type="SAM" id="MobiDB-lite"/>
    </source>
</evidence>
<feature type="compositionally biased region" description="Acidic residues" evidence="2">
    <location>
        <begin position="423"/>
        <end position="435"/>
    </location>
</feature>
<organism evidence="4 5">
    <name type="scientific">Knufia fluminis</name>
    <dbReference type="NCBI Taxonomy" id="191047"/>
    <lineage>
        <taxon>Eukaryota</taxon>
        <taxon>Fungi</taxon>
        <taxon>Dikarya</taxon>
        <taxon>Ascomycota</taxon>
        <taxon>Pezizomycotina</taxon>
        <taxon>Eurotiomycetes</taxon>
        <taxon>Chaetothyriomycetidae</taxon>
        <taxon>Chaetothyriales</taxon>
        <taxon>Trichomeriaceae</taxon>
        <taxon>Knufia</taxon>
    </lineage>
</organism>
<dbReference type="InterPro" id="IPR048743">
    <property type="entry name" value="AME1"/>
</dbReference>
<proteinExistence type="predicted"/>
<reference evidence="4 5" key="1">
    <citation type="submission" date="2022-12" db="EMBL/GenBank/DDBJ databases">
        <title>Genomic features and morphological characterization of a novel Knufia sp. strain isolated from spacecraft assembly facility.</title>
        <authorList>
            <person name="Teixeira M."/>
            <person name="Chander A.M."/>
            <person name="Stajich J.E."/>
            <person name="Venkateswaran K."/>
        </authorList>
    </citation>
    <scope>NUCLEOTIDE SEQUENCE [LARGE SCALE GENOMIC DNA]</scope>
    <source>
        <strain evidence="4 5">FJI-L2-BK-P2</strain>
    </source>
</reference>
<feature type="compositionally biased region" description="Basic and acidic residues" evidence="2">
    <location>
        <begin position="1"/>
        <end position="11"/>
    </location>
</feature>
<keyword evidence="1" id="KW-0175">Coiled coil</keyword>
<dbReference type="Pfam" id="PF20994">
    <property type="entry name" value="CENPU"/>
    <property type="match status" value="1"/>
</dbReference>
<feature type="compositionally biased region" description="Acidic residues" evidence="2">
    <location>
        <begin position="353"/>
        <end position="377"/>
    </location>
</feature>